<evidence type="ECO:0000259" key="3">
    <source>
        <dbReference type="Pfam" id="PF08929"/>
    </source>
</evidence>
<name>D8IY28_HERSS</name>
<feature type="region of interest" description="Disordered" evidence="1">
    <location>
        <begin position="276"/>
        <end position="322"/>
    </location>
</feature>
<keyword evidence="5" id="KW-1185">Reference proteome</keyword>
<evidence type="ECO:0000313" key="4">
    <source>
        <dbReference type="EMBL" id="ADJ66150.1"/>
    </source>
</evidence>
<dbReference type="Pfam" id="PF08928">
    <property type="entry name" value="PoNi_N"/>
    <property type="match status" value="1"/>
</dbReference>
<dbReference type="Proteomes" id="UP000000329">
    <property type="component" value="Chromosome"/>
</dbReference>
<dbReference type="KEGG" id="hse:Hsero_4684"/>
<sequence>MTRAPFCDEAYWNKWIHFGGESIADQLDRLGRPSGNPSYRPQYAFTIVSNYLELMLMHYSRGDSAEVVTQHLPDLISAWEEAERLHLEIMSSEDYWRKFNWSTNLDHYIVCFWITGLALCSPLGEDGWKRLIALMGNEGKDRLLDTILASRQQNRVIGTTLCHPKPYQQLLDVVTCDPEQQAHALQRFVSTWYADLDRPPANKKLSSDTALYNRPFWYKYGEHNRQGGAYFGQWCVEAVAVAKLFGIDDSLCVGHPQYPGDLLRPGVVTPPDLQRLPASLKKWPPDTPAEENASGSENDAAQKSSTTASRGWLARLFSRNRD</sequence>
<dbReference type="GeneID" id="29392043"/>
<dbReference type="OrthoDB" id="8576337at2"/>
<dbReference type="HOGENOM" id="CLU_078436_0_0_4"/>
<dbReference type="STRING" id="757424.Hsero_4684"/>
<dbReference type="RefSeq" id="WP_013236601.1">
    <property type="nucleotide sequence ID" value="NC_014323.1"/>
</dbReference>
<dbReference type="eggNOG" id="ENOG5032U70">
    <property type="taxonomic scope" value="Bacteria"/>
</dbReference>
<gene>
    <name evidence="4" type="ordered locus">Hsero_4684</name>
</gene>
<dbReference type="Pfam" id="PF08929">
    <property type="entry name" value="PoNi_C"/>
    <property type="match status" value="1"/>
</dbReference>
<feature type="domain" description="PoNi C-terminal" evidence="3">
    <location>
        <begin position="140"/>
        <end position="262"/>
    </location>
</feature>
<dbReference type="Gene3D" id="1.10.3920.10">
    <property type="entry name" value="PA2201 C-terminal domain-like"/>
    <property type="match status" value="1"/>
</dbReference>
<reference evidence="4 5" key="1">
    <citation type="submission" date="2010-04" db="EMBL/GenBank/DDBJ databases">
        <title>The genome of Herbaspirillum seropedicae SmR1, an endophytic, nitrogen-fixing, plant-growth promoting beta-Proteobacteria.</title>
        <authorList>
            <person name="Pedrosa F.O."/>
            <person name="Monteiro R.A."/>
            <person name="Wassem R."/>
            <person name="Cruz L.M."/>
            <person name="Ayub R.A."/>
            <person name="Colauto N.B."/>
            <person name="Fernandez M.A."/>
            <person name="Fungaro M.H.P."/>
            <person name="Grisard E.C."/>
            <person name="Hungria M."/>
            <person name="Madeira H.M.F."/>
            <person name="Nodari R.O."/>
            <person name="Osaku C.A."/>
            <person name="Petzl-Erler M.L."/>
            <person name="Terenzi H."/>
            <person name="Vieira L.G.E."/>
            <person name="Almeida M.I.M."/>
            <person name="Alves L.R."/>
            <person name="Arantes O.M.N."/>
            <person name="Balsanelli E."/>
            <person name="Barcellos F.G."/>
            <person name="Baura V.A."/>
            <person name="Binde D.R."/>
            <person name="Campo R.J."/>
            <person name="Chubatsu L.S."/>
            <person name="Chueire L.M.O."/>
            <person name="Ciferri R.R."/>
            <person name="Correa L.C."/>
            <person name="da Conceicao Silva J.L."/>
            <person name="Dabul A.N.G."/>
            <person name="Dambros B.P."/>
            <person name="Faoro H."/>
            <person name="Favetti A."/>
            <person name="Friedermann G."/>
            <person name="Furlaneto M.C."/>
            <person name="Gasques L.S."/>
            <person name="Gimenes C.C.T."/>
            <person name="Gioppo N.M.R."/>
            <person name="Glienke-Blanco C."/>
            <person name="Godoy L.P."/>
            <person name="Guerra M.P."/>
            <person name="Karp S."/>
            <person name="Kava-Cordeiro V."/>
            <person name="Margarido V.P."/>
            <person name="Mathioni S.M."/>
            <person name="Menck-Soares M.A."/>
            <person name="Murace N.K."/>
            <person name="Nicolas M.F."/>
            <person name="Oliveira C.E.C."/>
            <person name="Pagnan N.A.B."/>
            <person name="Pamphile J.A."/>
            <person name="Patussi E.V."/>
            <person name="Pereira L.F.P."/>
            <person name="Pereira-Ferrari L."/>
            <person name="Pinto F.G.S."/>
            <person name="Precoma C."/>
            <person name="Prioli A.J."/>
            <person name="Prioli S.M.A.P."/>
            <person name="Raittz R.T."/>
            <person name="Ramos H.J.O."/>
            <person name="Ribeiro E.M.S.F."/>
            <person name="Rigo L.U."/>
            <person name="Rocha C.L.M.S.C."/>
            <person name="Rocha S.N."/>
            <person name="Santos K."/>
            <person name="Satori D."/>
            <person name="Silva A.G."/>
            <person name="Simao R.C.G."/>
            <person name="Soares M.A.M."/>
            <person name="Souza E.M."/>
            <person name="Steffens M.B.R."/>
            <person name="Steindel M."/>
            <person name="Tadra-Sfeir M.Z."/>
            <person name="Takahashi E.K."/>
            <person name="Torres R.A."/>
            <person name="Valle J.S."/>
            <person name="Vernal J.I."/>
            <person name="Vilas-Boas L.A."/>
            <person name="Watanabe M.A.E."/>
            <person name="Weiss V.A."/>
            <person name="Yates M.A."/>
            <person name="Souza E.M."/>
        </authorList>
    </citation>
    <scope>NUCLEOTIDE SEQUENCE [LARGE SCALE GENOMIC DNA]</scope>
    <source>
        <strain evidence="4 5">SmR1</strain>
    </source>
</reference>
<evidence type="ECO:0000313" key="5">
    <source>
        <dbReference type="Proteomes" id="UP000000329"/>
    </source>
</evidence>
<feature type="domain" description="PoNi N-terminal" evidence="2">
    <location>
        <begin position="3"/>
        <end position="132"/>
    </location>
</feature>
<feature type="compositionally biased region" description="Polar residues" evidence="1">
    <location>
        <begin position="293"/>
        <end position="309"/>
    </location>
</feature>
<keyword evidence="4" id="KW-0472">Membrane</keyword>
<dbReference type="InterPro" id="IPR015024">
    <property type="entry name" value="PoNi_N"/>
</dbReference>
<dbReference type="InterPro" id="IPR028983">
    <property type="entry name" value="PA2201-like_C"/>
</dbReference>
<dbReference type="InterPro" id="IPR015025">
    <property type="entry name" value="PoNi_C"/>
</dbReference>
<dbReference type="AlphaFoldDB" id="D8IY28"/>
<evidence type="ECO:0000256" key="1">
    <source>
        <dbReference type="SAM" id="MobiDB-lite"/>
    </source>
</evidence>
<proteinExistence type="predicted"/>
<protein>
    <submittedName>
        <fullName evidence="4">Transmembrane protein</fullName>
    </submittedName>
</protein>
<dbReference type="EMBL" id="CP002039">
    <property type="protein sequence ID" value="ADJ66150.1"/>
    <property type="molecule type" value="Genomic_DNA"/>
</dbReference>
<keyword evidence="4" id="KW-0812">Transmembrane</keyword>
<evidence type="ECO:0000259" key="2">
    <source>
        <dbReference type="Pfam" id="PF08928"/>
    </source>
</evidence>
<accession>D8IY28</accession>
<dbReference type="SUPFAM" id="SSF140731">
    <property type="entry name" value="PA2201 C-terminal domain-like"/>
    <property type="match status" value="1"/>
</dbReference>
<organism evidence="4 5">
    <name type="scientific">Herbaspirillum seropedicae (strain SmR1)</name>
    <dbReference type="NCBI Taxonomy" id="757424"/>
    <lineage>
        <taxon>Bacteria</taxon>
        <taxon>Pseudomonadati</taxon>
        <taxon>Pseudomonadota</taxon>
        <taxon>Betaproteobacteria</taxon>
        <taxon>Burkholderiales</taxon>
        <taxon>Oxalobacteraceae</taxon>
        <taxon>Herbaspirillum</taxon>
    </lineage>
</organism>